<dbReference type="CDD" id="cd02440">
    <property type="entry name" value="AdoMet_MTases"/>
    <property type="match status" value="1"/>
</dbReference>
<dbReference type="InterPro" id="IPR029063">
    <property type="entry name" value="SAM-dependent_MTases_sf"/>
</dbReference>
<keyword evidence="1 5" id="KW-0489">Methyltransferase</keyword>
<feature type="domain" description="Methyltransferase small" evidence="6">
    <location>
        <begin position="117"/>
        <end position="196"/>
    </location>
</feature>
<reference evidence="8" key="1">
    <citation type="journal article" date="2014" name="Int. J. Syst. Evol. Microbiol.">
        <title>Complete genome of a new Firmicutes species belonging to the dominant human colonic microbiota ('Ruminococcus bicirculans') reveals two chromosomes and a selective capacity to utilize plant glucans.</title>
        <authorList>
            <consortium name="NISC Comparative Sequencing Program"/>
            <person name="Wegmann U."/>
            <person name="Louis P."/>
            <person name="Goesmann A."/>
            <person name="Henrissat B."/>
            <person name="Duncan S.H."/>
            <person name="Flint H.J."/>
        </authorList>
    </citation>
    <scope>NUCLEOTIDE SEQUENCE</scope>
    <source>
        <strain evidence="8">NBRC 103408</strain>
    </source>
</reference>
<protein>
    <recommendedName>
        <fullName evidence="5">Release factor glutamine methyltransferase</fullName>
        <shortName evidence="5">RF MTase</shortName>
        <ecNumber evidence="5">2.1.1.297</ecNumber>
    </recommendedName>
    <alternativeName>
        <fullName evidence="5">N5-glutamine methyltransferase PrmC</fullName>
    </alternativeName>
    <alternativeName>
        <fullName evidence="5">Protein-(glutamine-N5) MTase PrmC</fullName>
    </alternativeName>
    <alternativeName>
        <fullName evidence="5">Protein-glutamine N-methyltransferase PrmC</fullName>
    </alternativeName>
</protein>
<comment type="similarity">
    <text evidence="5">Belongs to the protein N5-glutamine methyltransferase family. PrmC subfamily.</text>
</comment>
<accession>A0ABQ5U9G0</accession>
<feature type="binding site" evidence="5">
    <location>
        <begin position="189"/>
        <end position="192"/>
    </location>
    <ligand>
        <name>substrate</name>
    </ligand>
</feature>
<dbReference type="InterPro" id="IPR040758">
    <property type="entry name" value="PrmC_N"/>
</dbReference>
<dbReference type="NCBIfam" id="TIGR00536">
    <property type="entry name" value="hemK_fam"/>
    <property type="match status" value="1"/>
</dbReference>
<dbReference type="Gene3D" id="3.40.50.150">
    <property type="entry name" value="Vaccinia Virus protein VP39"/>
    <property type="match status" value="1"/>
</dbReference>
<sequence>MSLTLQQALMEGTSRLREAGIETARLDAGILLVHVLGQDREILYRAPEQELSSEELDRFRQLIDRRVDREPVSHLIGRREFWSREFHVDSRVLDPRPDSETLIAAALEFAAGQGPVEKILDLGTGSGCLLLTLLAELPGTTGTGVDISAEALEVTRKNVALLGLEARTTLLQGRWFEPVTGQFDLVISNPPYIETDDIARLQEEVRRFEPLGALDGGPDGLDCYRKIIGQLKSYLADRGMVIFEVGAGQADDVGELLSSAGFTTIRVHDDLSGIGRCVSAVCKK</sequence>
<dbReference type="InterPro" id="IPR002052">
    <property type="entry name" value="DNA_methylase_N6_adenine_CS"/>
</dbReference>
<proteinExistence type="inferred from homology"/>
<feature type="domain" description="Release factor glutamine methyltransferase N-terminal" evidence="7">
    <location>
        <begin position="7"/>
        <end position="77"/>
    </location>
</feature>
<dbReference type="NCBIfam" id="TIGR03534">
    <property type="entry name" value="RF_mod_PrmC"/>
    <property type="match status" value="1"/>
</dbReference>
<gene>
    <name evidence="5 8" type="primary">prmC</name>
    <name evidence="8" type="ORF">GCM10007924_32830</name>
</gene>
<dbReference type="PANTHER" id="PTHR18895:SF74">
    <property type="entry name" value="MTRF1L RELEASE FACTOR GLUTAMINE METHYLTRANSFERASE"/>
    <property type="match status" value="1"/>
</dbReference>
<dbReference type="RefSeq" id="WP_206374411.1">
    <property type="nucleotide sequence ID" value="NZ_BSNF01000010.1"/>
</dbReference>
<comment type="function">
    <text evidence="5">Methylates the class 1 translation termination release factors RF1/PrfA and RF2/PrfB on the glutamine residue of the universally conserved GGQ motif.</text>
</comment>
<dbReference type="Proteomes" id="UP001161409">
    <property type="component" value="Unassembled WGS sequence"/>
</dbReference>
<evidence type="ECO:0000256" key="4">
    <source>
        <dbReference type="ARBA" id="ARBA00048391"/>
    </source>
</evidence>
<feature type="binding site" evidence="5">
    <location>
        <position position="146"/>
    </location>
    <ligand>
        <name>S-adenosyl-L-methionine</name>
        <dbReference type="ChEBI" id="CHEBI:59789"/>
    </ligand>
</feature>
<keyword evidence="9" id="KW-1185">Reference proteome</keyword>
<comment type="catalytic activity">
    <reaction evidence="4 5">
        <text>L-glutaminyl-[peptide chain release factor] + S-adenosyl-L-methionine = N(5)-methyl-L-glutaminyl-[peptide chain release factor] + S-adenosyl-L-homocysteine + H(+)</text>
        <dbReference type="Rhea" id="RHEA:42896"/>
        <dbReference type="Rhea" id="RHEA-COMP:10271"/>
        <dbReference type="Rhea" id="RHEA-COMP:10272"/>
        <dbReference type="ChEBI" id="CHEBI:15378"/>
        <dbReference type="ChEBI" id="CHEBI:30011"/>
        <dbReference type="ChEBI" id="CHEBI:57856"/>
        <dbReference type="ChEBI" id="CHEBI:59789"/>
        <dbReference type="ChEBI" id="CHEBI:61891"/>
        <dbReference type="EC" id="2.1.1.297"/>
    </reaction>
</comment>
<evidence type="ECO:0000313" key="9">
    <source>
        <dbReference type="Proteomes" id="UP001161409"/>
    </source>
</evidence>
<evidence type="ECO:0000259" key="6">
    <source>
        <dbReference type="Pfam" id="PF05175"/>
    </source>
</evidence>
<dbReference type="InterPro" id="IPR007848">
    <property type="entry name" value="Small_mtfrase_dom"/>
</dbReference>
<keyword evidence="3 5" id="KW-0949">S-adenosyl-L-methionine</keyword>
<dbReference type="EC" id="2.1.1.297" evidence="5"/>
<dbReference type="Gene3D" id="1.10.8.10">
    <property type="entry name" value="DNA helicase RuvA subunit, C-terminal domain"/>
    <property type="match status" value="1"/>
</dbReference>
<dbReference type="GO" id="GO:0032259">
    <property type="term" value="P:methylation"/>
    <property type="evidence" value="ECO:0007669"/>
    <property type="project" value="UniProtKB-KW"/>
</dbReference>
<evidence type="ECO:0000313" key="8">
    <source>
        <dbReference type="EMBL" id="GLQ08061.1"/>
    </source>
</evidence>
<dbReference type="InterPro" id="IPR050320">
    <property type="entry name" value="N5-glutamine_MTase"/>
</dbReference>
<dbReference type="HAMAP" id="MF_02126">
    <property type="entry name" value="RF_methyltr_PrmC"/>
    <property type="match status" value="1"/>
</dbReference>
<dbReference type="EMBL" id="BSNF01000010">
    <property type="protein sequence ID" value="GLQ08061.1"/>
    <property type="molecule type" value="Genomic_DNA"/>
</dbReference>
<evidence type="ECO:0000256" key="3">
    <source>
        <dbReference type="ARBA" id="ARBA00022691"/>
    </source>
</evidence>
<dbReference type="GO" id="GO:0008168">
    <property type="term" value="F:methyltransferase activity"/>
    <property type="evidence" value="ECO:0007669"/>
    <property type="project" value="UniProtKB-KW"/>
</dbReference>
<dbReference type="InterPro" id="IPR019874">
    <property type="entry name" value="RF_methyltr_PrmC"/>
</dbReference>
<feature type="binding site" evidence="5">
    <location>
        <position position="175"/>
    </location>
    <ligand>
        <name>S-adenosyl-L-methionine</name>
        <dbReference type="ChEBI" id="CHEBI:59789"/>
    </ligand>
</feature>
<dbReference type="PANTHER" id="PTHR18895">
    <property type="entry name" value="HEMK METHYLTRANSFERASE"/>
    <property type="match status" value="1"/>
</dbReference>
<comment type="caution">
    <text evidence="8">The sequence shown here is derived from an EMBL/GenBank/DDBJ whole genome shotgun (WGS) entry which is preliminary data.</text>
</comment>
<feature type="binding site" evidence="5">
    <location>
        <begin position="123"/>
        <end position="127"/>
    </location>
    <ligand>
        <name>S-adenosyl-L-methionine</name>
        <dbReference type="ChEBI" id="CHEBI:59789"/>
    </ligand>
</feature>
<dbReference type="Pfam" id="PF05175">
    <property type="entry name" value="MTS"/>
    <property type="match status" value="1"/>
</dbReference>
<keyword evidence="2 5" id="KW-0808">Transferase</keyword>
<evidence type="ECO:0000256" key="2">
    <source>
        <dbReference type="ARBA" id="ARBA00022679"/>
    </source>
</evidence>
<evidence type="ECO:0000259" key="7">
    <source>
        <dbReference type="Pfam" id="PF17827"/>
    </source>
</evidence>
<dbReference type="InterPro" id="IPR004556">
    <property type="entry name" value="HemK-like"/>
</dbReference>
<dbReference type="SUPFAM" id="SSF53335">
    <property type="entry name" value="S-adenosyl-L-methionine-dependent methyltransferases"/>
    <property type="match status" value="1"/>
</dbReference>
<dbReference type="PROSITE" id="PS00092">
    <property type="entry name" value="N6_MTASE"/>
    <property type="match status" value="1"/>
</dbReference>
<organism evidence="8 9">
    <name type="scientific">Sneathiella chinensis</name>
    <dbReference type="NCBI Taxonomy" id="349750"/>
    <lineage>
        <taxon>Bacteria</taxon>
        <taxon>Pseudomonadati</taxon>
        <taxon>Pseudomonadota</taxon>
        <taxon>Alphaproteobacteria</taxon>
        <taxon>Sneathiellales</taxon>
        <taxon>Sneathiellaceae</taxon>
        <taxon>Sneathiella</taxon>
    </lineage>
</organism>
<dbReference type="Pfam" id="PF17827">
    <property type="entry name" value="PrmC_N"/>
    <property type="match status" value="1"/>
</dbReference>
<feature type="binding site" evidence="5">
    <location>
        <position position="189"/>
    </location>
    <ligand>
        <name>S-adenosyl-L-methionine</name>
        <dbReference type="ChEBI" id="CHEBI:59789"/>
    </ligand>
</feature>
<name>A0ABQ5U9G0_9PROT</name>
<reference evidence="8" key="2">
    <citation type="submission" date="2023-01" db="EMBL/GenBank/DDBJ databases">
        <title>Draft genome sequence of Sneathiella chinensis strain NBRC 103408.</title>
        <authorList>
            <person name="Sun Q."/>
            <person name="Mori K."/>
        </authorList>
    </citation>
    <scope>NUCLEOTIDE SEQUENCE</scope>
    <source>
        <strain evidence="8">NBRC 103408</strain>
    </source>
</reference>
<evidence type="ECO:0000256" key="1">
    <source>
        <dbReference type="ARBA" id="ARBA00022603"/>
    </source>
</evidence>
<evidence type="ECO:0000256" key="5">
    <source>
        <dbReference type="HAMAP-Rule" id="MF_02126"/>
    </source>
</evidence>